<evidence type="ECO:0000256" key="3">
    <source>
        <dbReference type="ARBA" id="ARBA00023163"/>
    </source>
</evidence>
<dbReference type="Pfam" id="PF12833">
    <property type="entry name" value="HTH_18"/>
    <property type="match status" value="1"/>
</dbReference>
<dbReference type="InterPro" id="IPR009057">
    <property type="entry name" value="Homeodomain-like_sf"/>
</dbReference>
<evidence type="ECO:0000313" key="6">
    <source>
        <dbReference type="Proteomes" id="UP000183253"/>
    </source>
</evidence>
<organism evidence="5 6">
    <name type="scientific">Alistipes timonensis JC136</name>
    <dbReference type="NCBI Taxonomy" id="1033731"/>
    <lineage>
        <taxon>Bacteria</taxon>
        <taxon>Pseudomonadati</taxon>
        <taxon>Bacteroidota</taxon>
        <taxon>Bacteroidia</taxon>
        <taxon>Bacteroidales</taxon>
        <taxon>Rikenellaceae</taxon>
        <taxon>Alistipes</taxon>
    </lineage>
</organism>
<evidence type="ECO:0000256" key="1">
    <source>
        <dbReference type="ARBA" id="ARBA00023015"/>
    </source>
</evidence>
<dbReference type="GO" id="GO:0003700">
    <property type="term" value="F:DNA-binding transcription factor activity"/>
    <property type="evidence" value="ECO:0007669"/>
    <property type="project" value="InterPro"/>
</dbReference>
<dbReference type="GO" id="GO:0043565">
    <property type="term" value="F:sequence-specific DNA binding"/>
    <property type="evidence" value="ECO:0007669"/>
    <property type="project" value="InterPro"/>
</dbReference>
<dbReference type="InterPro" id="IPR018060">
    <property type="entry name" value="HTH_AraC"/>
</dbReference>
<feature type="domain" description="HTH araC/xylS-type" evidence="4">
    <location>
        <begin position="179"/>
        <end position="281"/>
    </location>
</feature>
<dbReference type="PRINTS" id="PR00032">
    <property type="entry name" value="HTHARAC"/>
</dbReference>
<dbReference type="EMBL" id="FNRI01000010">
    <property type="protein sequence ID" value="SEA95843.1"/>
    <property type="molecule type" value="Genomic_DNA"/>
</dbReference>
<gene>
    <name evidence="5" type="ORF">SAMN05444145_11032</name>
</gene>
<keyword evidence="1" id="KW-0805">Transcription regulation</keyword>
<evidence type="ECO:0000259" key="4">
    <source>
        <dbReference type="PROSITE" id="PS01124"/>
    </source>
</evidence>
<keyword evidence="6" id="KW-1185">Reference proteome</keyword>
<dbReference type="InterPro" id="IPR003313">
    <property type="entry name" value="AraC-bd"/>
</dbReference>
<evidence type="ECO:0000313" key="5">
    <source>
        <dbReference type="EMBL" id="SEA95843.1"/>
    </source>
</evidence>
<name>A0A1H4FER0_9BACT</name>
<dbReference type="SUPFAM" id="SSF51215">
    <property type="entry name" value="Regulatory protein AraC"/>
    <property type="match status" value="1"/>
</dbReference>
<dbReference type="SMART" id="SM00342">
    <property type="entry name" value="HTH_ARAC"/>
    <property type="match status" value="1"/>
</dbReference>
<dbReference type="InterPro" id="IPR020449">
    <property type="entry name" value="Tscrpt_reg_AraC-type_HTH"/>
</dbReference>
<dbReference type="Pfam" id="PF02311">
    <property type="entry name" value="AraC_binding"/>
    <property type="match status" value="1"/>
</dbReference>
<dbReference type="Proteomes" id="UP000183253">
    <property type="component" value="Unassembled WGS sequence"/>
</dbReference>
<dbReference type="RefSeq" id="WP_010266014.1">
    <property type="nucleotide sequence ID" value="NZ_CAEG01000017.1"/>
</dbReference>
<dbReference type="InterPro" id="IPR014710">
    <property type="entry name" value="RmlC-like_jellyroll"/>
</dbReference>
<dbReference type="STRING" id="1033731.SAMN05444145_11032"/>
<dbReference type="Gene3D" id="2.60.120.10">
    <property type="entry name" value="Jelly Rolls"/>
    <property type="match status" value="1"/>
</dbReference>
<reference evidence="5 6" key="1">
    <citation type="submission" date="2016-10" db="EMBL/GenBank/DDBJ databases">
        <authorList>
            <person name="de Groot N.N."/>
        </authorList>
    </citation>
    <scope>NUCLEOTIDE SEQUENCE [LARGE SCALE GENOMIC DNA]</scope>
    <source>
        <strain evidence="5 6">DSM 25383</strain>
    </source>
</reference>
<dbReference type="Gene3D" id="1.10.10.60">
    <property type="entry name" value="Homeodomain-like"/>
    <property type="match status" value="1"/>
</dbReference>
<evidence type="ECO:0000256" key="2">
    <source>
        <dbReference type="ARBA" id="ARBA00023125"/>
    </source>
</evidence>
<protein>
    <submittedName>
        <fullName evidence="5">Transcriptional regulator, AraC family</fullName>
    </submittedName>
</protein>
<dbReference type="SUPFAM" id="SSF46689">
    <property type="entry name" value="Homeodomain-like"/>
    <property type="match status" value="1"/>
</dbReference>
<accession>A0A1H4FER0</accession>
<dbReference type="PANTHER" id="PTHR43280">
    <property type="entry name" value="ARAC-FAMILY TRANSCRIPTIONAL REGULATOR"/>
    <property type="match status" value="1"/>
</dbReference>
<dbReference type="AlphaFoldDB" id="A0A1H4FER0"/>
<dbReference type="InterPro" id="IPR037923">
    <property type="entry name" value="HTH-like"/>
</dbReference>
<dbReference type="PROSITE" id="PS01124">
    <property type="entry name" value="HTH_ARAC_FAMILY_2"/>
    <property type="match status" value="1"/>
</dbReference>
<sequence>MNPESASIPLHKAAQRSDFGIFVKEIASRPAGEPVGYAHRDDYYVFGLVTGGSCRVGIDFREYRLSEGDVVAVRPGQVHRIADAGDAEALLLFADAALVDPPNKQVLAEYALCPAPCRTAGAQRDELKRLFAMILRRMDSLENDDSKRIVRYLSDALMGMVTEILRSAVGRLPGNRRHVEIVLAFRELLAEDDRIVRNPAHYAAALHISPVYLNEVVKNVTGESVGRYIRNEIVLRAKRMLVYTTRNIGEIACKLGFDDYAYFTRLFTKQTGLNPTAYRKKYLE</sequence>
<keyword evidence="2" id="KW-0238">DNA-binding</keyword>
<proteinExistence type="predicted"/>
<keyword evidence="3" id="KW-0804">Transcription</keyword>
<dbReference type="OrthoDB" id="629929at2"/>
<dbReference type="PANTHER" id="PTHR43280:SF28">
    <property type="entry name" value="HTH-TYPE TRANSCRIPTIONAL ACTIVATOR RHAS"/>
    <property type="match status" value="1"/>
</dbReference>